<dbReference type="Gene3D" id="3.30.870.10">
    <property type="entry name" value="Endonuclease Chain A"/>
    <property type="match status" value="2"/>
</dbReference>
<dbReference type="Gene3D" id="1.20.58.310">
    <property type="entry name" value="Polyphosphate kinase N-terminal domain"/>
    <property type="match status" value="1"/>
</dbReference>
<dbReference type="GO" id="GO:0006799">
    <property type="term" value="P:polyphosphate biosynthetic process"/>
    <property type="evidence" value="ECO:0007669"/>
    <property type="project" value="UniProtKB-UniRule"/>
</dbReference>
<keyword evidence="2 6" id="KW-0808">Transferase</keyword>
<dbReference type="CDD" id="cd09164">
    <property type="entry name" value="PLDc_EcPPK1_C1_like"/>
    <property type="match status" value="1"/>
</dbReference>
<feature type="active site" description="Phosphohistidine intermediate" evidence="6">
    <location>
        <position position="426"/>
    </location>
</feature>
<gene>
    <name evidence="6" type="primary">ppk</name>
    <name evidence="12" type="ORF">EV199_3910</name>
</gene>
<protein>
    <recommendedName>
        <fullName evidence="6 7">Polyphosphate kinase</fullName>
        <ecNumber evidence="6 7">2.7.4.1</ecNumber>
    </recommendedName>
    <alternativeName>
        <fullName evidence="6">ATP-polyphosphate phosphotransferase</fullName>
    </alternativeName>
    <alternativeName>
        <fullName evidence="6">Polyphosphoric acid kinase</fullName>
    </alternativeName>
</protein>
<evidence type="ECO:0000259" key="10">
    <source>
        <dbReference type="Pfam" id="PF13090"/>
    </source>
</evidence>
<dbReference type="PANTHER" id="PTHR30218">
    <property type="entry name" value="POLYPHOSPHATE KINASE"/>
    <property type="match status" value="1"/>
</dbReference>
<feature type="binding site" evidence="6">
    <location>
        <position position="459"/>
    </location>
    <ligand>
        <name>ATP</name>
        <dbReference type="ChEBI" id="CHEBI:30616"/>
    </ligand>
</feature>
<evidence type="ECO:0000256" key="5">
    <source>
        <dbReference type="ARBA" id="ARBA00022840"/>
    </source>
</evidence>
<evidence type="ECO:0000256" key="3">
    <source>
        <dbReference type="ARBA" id="ARBA00022741"/>
    </source>
</evidence>
<evidence type="ECO:0000256" key="7">
    <source>
        <dbReference type="RuleBase" id="RU003800"/>
    </source>
</evidence>
<feature type="domain" description="Polyphosphate kinase C-terminal" evidence="11">
    <location>
        <begin position="323"/>
        <end position="487"/>
    </location>
</feature>
<evidence type="ECO:0000259" key="9">
    <source>
        <dbReference type="Pfam" id="PF13089"/>
    </source>
</evidence>
<dbReference type="OrthoDB" id="9761456at2"/>
<dbReference type="InterPro" id="IPR024953">
    <property type="entry name" value="PP_kinase_middle"/>
</dbReference>
<feature type="binding site" evidence="6">
    <location>
        <position position="396"/>
    </location>
    <ligand>
        <name>Mg(2+)</name>
        <dbReference type="ChEBI" id="CHEBI:18420"/>
    </ligand>
</feature>
<dbReference type="SUPFAM" id="SSF140356">
    <property type="entry name" value="PPK N-terminal domain-like"/>
    <property type="match status" value="1"/>
</dbReference>
<keyword evidence="1 6" id="KW-0597">Phosphoprotein</keyword>
<accession>A0A4Q7MT28</accession>
<dbReference type="AlphaFoldDB" id="A0A4Q7MT28"/>
<keyword evidence="5 6" id="KW-0067">ATP-binding</keyword>
<dbReference type="NCBIfam" id="TIGR03705">
    <property type="entry name" value="poly_P_kin"/>
    <property type="match status" value="1"/>
</dbReference>
<dbReference type="Pfam" id="PF13090">
    <property type="entry name" value="PP_kinase_C"/>
    <property type="match status" value="1"/>
</dbReference>
<dbReference type="SUPFAM" id="SSF143724">
    <property type="entry name" value="PHP14-like"/>
    <property type="match status" value="1"/>
</dbReference>
<reference evidence="12 13" key="1">
    <citation type="submission" date="2019-02" db="EMBL/GenBank/DDBJ databases">
        <title>Genomic Encyclopedia of Type Strains, Phase IV (KMG-IV): sequencing the most valuable type-strain genomes for metagenomic binning, comparative biology and taxonomic classification.</title>
        <authorList>
            <person name="Goeker M."/>
        </authorList>
    </citation>
    <scope>NUCLEOTIDE SEQUENCE [LARGE SCALE GENOMIC DNA]</scope>
    <source>
        <strain evidence="12 13">DSM 18116</strain>
    </source>
</reference>
<dbReference type="CDD" id="cd09167">
    <property type="entry name" value="PLDc_EcPPK1_C2_like"/>
    <property type="match status" value="1"/>
</dbReference>
<dbReference type="Pfam" id="PF02503">
    <property type="entry name" value="PP_kinase"/>
    <property type="match status" value="1"/>
</dbReference>
<dbReference type="PANTHER" id="PTHR30218:SF0">
    <property type="entry name" value="POLYPHOSPHATE KINASE"/>
    <property type="match status" value="1"/>
</dbReference>
<feature type="domain" description="Polyphosphate kinase C-terminal" evidence="10">
    <location>
        <begin position="499"/>
        <end position="669"/>
    </location>
</feature>
<name>A0A4Q7MT28_9BACT</name>
<dbReference type="GO" id="GO:0005524">
    <property type="term" value="F:ATP binding"/>
    <property type="evidence" value="ECO:0007669"/>
    <property type="project" value="UniProtKB-KW"/>
</dbReference>
<keyword evidence="6" id="KW-0460">Magnesium</keyword>
<dbReference type="GO" id="GO:0009358">
    <property type="term" value="C:polyphosphate kinase complex"/>
    <property type="evidence" value="ECO:0007669"/>
    <property type="project" value="InterPro"/>
</dbReference>
<dbReference type="InterPro" id="IPR025200">
    <property type="entry name" value="PPK_C_dom2"/>
</dbReference>
<feature type="binding site" evidence="6">
    <location>
        <position position="560"/>
    </location>
    <ligand>
        <name>ATP</name>
        <dbReference type="ChEBI" id="CHEBI:30616"/>
    </ligand>
</feature>
<evidence type="ECO:0000313" key="12">
    <source>
        <dbReference type="EMBL" id="RZS71996.1"/>
    </source>
</evidence>
<dbReference type="GO" id="GO:0046872">
    <property type="term" value="F:metal ion binding"/>
    <property type="evidence" value="ECO:0007669"/>
    <property type="project" value="UniProtKB-KW"/>
</dbReference>
<dbReference type="InterPro" id="IPR036832">
    <property type="entry name" value="PPK_N_dom_sf"/>
</dbReference>
<dbReference type="InterPro" id="IPR041108">
    <property type="entry name" value="PP_kinase_C_1"/>
</dbReference>
<dbReference type="InterPro" id="IPR025198">
    <property type="entry name" value="PPK_N_dom"/>
</dbReference>
<dbReference type="EC" id="2.7.4.1" evidence="6 7"/>
<dbReference type="EMBL" id="SGXA01000002">
    <property type="protein sequence ID" value="RZS71996.1"/>
    <property type="molecule type" value="Genomic_DNA"/>
</dbReference>
<organism evidence="12 13">
    <name type="scientific">Pseudobacter ginsenosidimutans</name>
    <dbReference type="NCBI Taxonomy" id="661488"/>
    <lineage>
        <taxon>Bacteria</taxon>
        <taxon>Pseudomonadati</taxon>
        <taxon>Bacteroidota</taxon>
        <taxon>Chitinophagia</taxon>
        <taxon>Chitinophagales</taxon>
        <taxon>Chitinophagaceae</taxon>
        <taxon>Pseudobacter</taxon>
    </lineage>
</organism>
<dbReference type="Proteomes" id="UP000293874">
    <property type="component" value="Unassembled WGS sequence"/>
</dbReference>
<dbReference type="RefSeq" id="WP_130542461.1">
    <property type="nucleotide sequence ID" value="NZ_CP042431.1"/>
</dbReference>
<dbReference type="SUPFAM" id="SSF56024">
    <property type="entry name" value="Phospholipase D/nuclease"/>
    <property type="match status" value="2"/>
</dbReference>
<comment type="caution">
    <text evidence="12">The sequence shown here is derived from an EMBL/GenBank/DDBJ whole genome shotgun (WGS) entry which is preliminary data.</text>
</comment>
<feature type="binding site" evidence="6">
    <location>
        <position position="366"/>
    </location>
    <ligand>
        <name>Mg(2+)</name>
        <dbReference type="ChEBI" id="CHEBI:18420"/>
    </ligand>
</feature>
<evidence type="ECO:0000256" key="6">
    <source>
        <dbReference type="HAMAP-Rule" id="MF_00347"/>
    </source>
</evidence>
<proteinExistence type="inferred from homology"/>
<feature type="domain" description="Polyphosphate kinase N-terminal" evidence="9">
    <location>
        <begin position="6"/>
        <end position="104"/>
    </location>
</feature>
<comment type="cofactor">
    <cofactor evidence="6">
        <name>Mg(2+)</name>
        <dbReference type="ChEBI" id="CHEBI:18420"/>
    </cofactor>
</comment>
<keyword evidence="6" id="KW-0479">Metal-binding</keyword>
<dbReference type="GO" id="GO:0008976">
    <property type="term" value="F:polyphosphate kinase activity"/>
    <property type="evidence" value="ECO:0007669"/>
    <property type="project" value="UniProtKB-UniRule"/>
</dbReference>
<feature type="binding site" evidence="6">
    <location>
        <position position="588"/>
    </location>
    <ligand>
        <name>ATP</name>
        <dbReference type="ChEBI" id="CHEBI:30616"/>
    </ligand>
</feature>
<evidence type="ECO:0000256" key="1">
    <source>
        <dbReference type="ARBA" id="ARBA00022553"/>
    </source>
</evidence>
<dbReference type="NCBIfam" id="NF003917">
    <property type="entry name" value="PRK05443.1-1"/>
    <property type="match status" value="1"/>
</dbReference>
<dbReference type="HAMAP" id="MF_00347">
    <property type="entry name" value="Polyphosphate_kinase"/>
    <property type="match status" value="1"/>
</dbReference>
<sequence>MSEALFFDRDLSWLSFNERVLQEAGNIRVPLLERIRFLSIYSSNSDEFYRVRMPALMALERIHQKSPRKGLPPFTHVQEANQRIHLQQQLFGNILRGIIPELKETINSELVFNRPIPEAVQAAATEYFFTQVLAFLQPQYLSDRQSTLFPENNKIYLAAIGSSKSKSQELIIVNVPSDALPRFYTIRHEQTQYILFLEDIIRYNLQLVMPQVTIESCYSFKVTRDAALELADEYEGDLAEKIERQIAKRDFGFATRLLYGAGTPPECLQALINLFNLEKASIMEGGVYHNLKDLAHLPIRNDLLEYPHWPVLTHRMNNLRGSLLEEISQKDIILHAPYQSFNTVLRFFNEAALDPSVEEIYVTLYRIASDSRIATALISAARNGKKVVVFVELKARFDEANNLRWSRKLKDAGVRIIYSIPTLKVHAKVALVKRMINNRPQHAGLLATGNLNESTARFYTDHILLTAHMGMLAELEQLFLFLSERKKPLTPGLLPFAHLLIAQFNLLDRFIHLIDREIDNARNGLPAGIIIKLNNLEEKVLINKLYEASNAGVRIQMIVRSICCLIPGIPGMSENITIRRIVDRYLEHGRVFIFKNNNDPQLFMGSSDWMNRNIYRRIEVCFPVYNPVIKTEIMELINLQLKDNVQAVQLNSEIQNIPIQPSAPPIRSQQAISELLNERYGSHE</sequence>
<evidence type="ECO:0000313" key="13">
    <source>
        <dbReference type="Proteomes" id="UP000293874"/>
    </source>
</evidence>
<keyword evidence="4 6" id="KW-0418">Kinase</keyword>
<dbReference type="Pfam" id="PF17941">
    <property type="entry name" value="PP_kinase_C_1"/>
    <property type="match status" value="1"/>
</dbReference>
<evidence type="ECO:0000256" key="2">
    <source>
        <dbReference type="ARBA" id="ARBA00022679"/>
    </source>
</evidence>
<evidence type="ECO:0000259" key="8">
    <source>
        <dbReference type="Pfam" id="PF02503"/>
    </source>
</evidence>
<dbReference type="InterPro" id="IPR003414">
    <property type="entry name" value="PP_kinase"/>
</dbReference>
<dbReference type="PIRSF" id="PIRSF015589">
    <property type="entry name" value="PP_kinase"/>
    <property type="match status" value="1"/>
</dbReference>
<comment type="function">
    <text evidence="6 7">Catalyzes the reversible transfer of the terminal phosphate of ATP to form a long-chain polyphosphate (polyP).</text>
</comment>
<evidence type="ECO:0000256" key="4">
    <source>
        <dbReference type="ARBA" id="ARBA00022777"/>
    </source>
</evidence>
<evidence type="ECO:0000259" key="11">
    <source>
        <dbReference type="Pfam" id="PF17941"/>
    </source>
</evidence>
<comment type="similarity">
    <text evidence="6 7">Belongs to the polyphosphate kinase 1 (PPK1) family.</text>
</comment>
<dbReference type="Pfam" id="PF13089">
    <property type="entry name" value="PP_kinase_N"/>
    <property type="match status" value="1"/>
</dbReference>
<feature type="domain" description="Polyphosphate kinase middle" evidence="8">
    <location>
        <begin position="121"/>
        <end position="296"/>
    </location>
</feature>
<keyword evidence="13" id="KW-1185">Reference proteome</keyword>
<comment type="PTM">
    <text evidence="6 7">An intermediate of this reaction is the autophosphorylated ppk in which a phosphate is covalently linked to a histidine residue through a N-P bond.</text>
</comment>
<feature type="binding site" evidence="6">
    <location>
        <position position="44"/>
    </location>
    <ligand>
        <name>ATP</name>
        <dbReference type="ChEBI" id="CHEBI:30616"/>
    </ligand>
</feature>
<keyword evidence="3 6" id="KW-0547">Nucleotide-binding</keyword>
<dbReference type="Gene3D" id="3.30.1840.10">
    <property type="entry name" value="Polyphosphate kinase middle domain"/>
    <property type="match status" value="1"/>
</dbReference>
<comment type="catalytic activity">
    <reaction evidence="6 7">
        <text>[phosphate](n) + ATP = [phosphate](n+1) + ADP</text>
        <dbReference type="Rhea" id="RHEA:19573"/>
        <dbReference type="Rhea" id="RHEA-COMP:9859"/>
        <dbReference type="Rhea" id="RHEA-COMP:14280"/>
        <dbReference type="ChEBI" id="CHEBI:16838"/>
        <dbReference type="ChEBI" id="CHEBI:30616"/>
        <dbReference type="ChEBI" id="CHEBI:456216"/>
        <dbReference type="EC" id="2.7.4.1"/>
    </reaction>
</comment>
<dbReference type="InterPro" id="IPR036830">
    <property type="entry name" value="PP_kinase_middle_dom_sf"/>
</dbReference>